<reference evidence="2 3" key="1">
    <citation type="submission" date="2015-11" db="EMBL/GenBank/DDBJ databases">
        <title>Genomic analysis of 38 Legionella species identifies large and diverse effector repertoires.</title>
        <authorList>
            <person name="Burstein D."/>
            <person name="Amaro F."/>
            <person name="Zusman T."/>
            <person name="Lifshitz Z."/>
            <person name="Cohen O."/>
            <person name="Gilbert J.A."/>
            <person name="Pupko T."/>
            <person name="Shuman H.A."/>
            <person name="Segal G."/>
        </authorList>
    </citation>
    <scope>NUCLEOTIDE SEQUENCE [LARGE SCALE GENOMIC DNA]</scope>
    <source>
        <strain evidence="2 3">SC-63-C7</strain>
    </source>
</reference>
<evidence type="ECO:0000256" key="1">
    <source>
        <dbReference type="SAM" id="Coils"/>
    </source>
</evidence>
<keyword evidence="3" id="KW-1185">Reference proteome</keyword>
<dbReference type="Proteomes" id="UP000054703">
    <property type="component" value="Unassembled WGS sequence"/>
</dbReference>
<dbReference type="AlphaFoldDB" id="A0A0W0YRP8"/>
<dbReference type="EMBL" id="LNYU01000053">
    <property type="protein sequence ID" value="KTD59561.1"/>
    <property type="molecule type" value="Genomic_DNA"/>
</dbReference>
<proteinExistence type="predicted"/>
<organism evidence="2 3">
    <name type="scientific">Legionella santicrucis</name>
    <dbReference type="NCBI Taxonomy" id="45074"/>
    <lineage>
        <taxon>Bacteria</taxon>
        <taxon>Pseudomonadati</taxon>
        <taxon>Pseudomonadota</taxon>
        <taxon>Gammaproteobacteria</taxon>
        <taxon>Legionellales</taxon>
        <taxon>Legionellaceae</taxon>
        <taxon>Legionella</taxon>
    </lineage>
</organism>
<gene>
    <name evidence="2" type="ORF">Lsan_2152</name>
</gene>
<accession>A0A0W0YRP8</accession>
<name>A0A0W0YRP8_9GAMM</name>
<comment type="caution">
    <text evidence="2">The sequence shown here is derived from an EMBL/GenBank/DDBJ whole genome shotgun (WGS) entry which is preliminary data.</text>
</comment>
<dbReference type="STRING" id="45074.Lsan_2152"/>
<evidence type="ECO:0000313" key="3">
    <source>
        <dbReference type="Proteomes" id="UP000054703"/>
    </source>
</evidence>
<keyword evidence="1" id="KW-0175">Coiled coil</keyword>
<protein>
    <submittedName>
        <fullName evidence="2">Uncharacterized protein</fullName>
    </submittedName>
</protein>
<sequence length="332" mass="37776">MKGKPSQPPKPYKIQTYKVHNNTHHGAEYLNWLGPNMPYGHKAFFAPHDSLINRFDSAYYHTMQKVDNIIKQHPNVTIDKNIAARIVYAGTSEMNENELNEAKDKLMLHGLIKVFNDLNKELKAKFKEIGDDYITDNIEADPDVAAKTQIIQRAVSQWATRGYQLNTGEEDMVIKITMSNLVKYQNHIGPNPHTLLLRYIQEAQKIKTTGPQSAEEIAAASANRKRKLEQLIQDLANAPDDYVKIASEIEKEARLLITDFKTALNSGTAYEWISNDIETAHASVKQAYERVCQYDFLDALTLEKENLKTILEFVEETIAEHTNNNSLSMDTP</sequence>
<evidence type="ECO:0000313" key="2">
    <source>
        <dbReference type="EMBL" id="KTD59561.1"/>
    </source>
</evidence>
<feature type="coiled-coil region" evidence="1">
    <location>
        <begin position="297"/>
        <end position="324"/>
    </location>
</feature>
<dbReference type="PATRIC" id="fig|45074.5.peg.2303"/>